<dbReference type="SUPFAM" id="SSF56672">
    <property type="entry name" value="DNA/RNA polymerases"/>
    <property type="match status" value="1"/>
</dbReference>
<reference evidence="2" key="1">
    <citation type="submission" date="2025-08" db="UniProtKB">
        <authorList>
            <consortium name="RefSeq"/>
        </authorList>
    </citation>
    <scope>IDENTIFICATION</scope>
</reference>
<feature type="domain" description="Reverse transcriptase" evidence="1">
    <location>
        <begin position="140"/>
        <end position="398"/>
    </location>
</feature>
<dbReference type="RefSeq" id="XP_016481281.1">
    <property type="nucleotide sequence ID" value="XM_016625795.1"/>
</dbReference>
<dbReference type="OrthoDB" id="1937528at2759"/>
<dbReference type="CDD" id="cd01650">
    <property type="entry name" value="RT_nLTR_like"/>
    <property type="match status" value="1"/>
</dbReference>
<evidence type="ECO:0000259" key="1">
    <source>
        <dbReference type="PROSITE" id="PS50878"/>
    </source>
</evidence>
<proteinExistence type="predicted"/>
<name>A0A1S4AXD4_TOBAC</name>
<dbReference type="PaxDb" id="4097-A0A1S4AXD4"/>
<dbReference type="Pfam" id="PF00078">
    <property type="entry name" value="RVT_1"/>
    <property type="match status" value="1"/>
</dbReference>
<organism evidence="2">
    <name type="scientific">Nicotiana tabacum</name>
    <name type="common">Common tobacco</name>
    <dbReference type="NCBI Taxonomy" id="4097"/>
    <lineage>
        <taxon>Eukaryota</taxon>
        <taxon>Viridiplantae</taxon>
        <taxon>Streptophyta</taxon>
        <taxon>Embryophyta</taxon>
        <taxon>Tracheophyta</taxon>
        <taxon>Spermatophyta</taxon>
        <taxon>Magnoliopsida</taxon>
        <taxon>eudicotyledons</taxon>
        <taxon>Gunneridae</taxon>
        <taxon>Pentapetalae</taxon>
        <taxon>asterids</taxon>
        <taxon>lamiids</taxon>
        <taxon>Solanales</taxon>
        <taxon>Solanaceae</taxon>
        <taxon>Nicotianoideae</taxon>
        <taxon>Nicotianeae</taxon>
        <taxon>Nicotiana</taxon>
    </lineage>
</organism>
<evidence type="ECO:0000313" key="2">
    <source>
        <dbReference type="RefSeq" id="XP_016481281.1"/>
    </source>
</evidence>
<gene>
    <name evidence="2" type="primary">LOC107802323</name>
</gene>
<dbReference type="PANTHER" id="PTHR33116:SF85">
    <property type="entry name" value="REVERSE TRANSCRIPTASE ZINC-BINDING DOMAIN-CONTAINING PROTEIN"/>
    <property type="match status" value="1"/>
</dbReference>
<protein>
    <recommendedName>
        <fullName evidence="1">Reverse transcriptase domain-containing protein</fullName>
    </recommendedName>
</protein>
<dbReference type="PANTHER" id="PTHR33116">
    <property type="entry name" value="REVERSE TRANSCRIPTASE ZINC-BINDING DOMAIN-CONTAINING PROTEIN-RELATED-RELATED"/>
    <property type="match status" value="1"/>
</dbReference>
<accession>A0A1S4AXD4</accession>
<sequence length="622" mass="72123">MVKQWWQGYVINGSPDFILSQKLKFLKRDLVIWNREVFGKISTRTNKALEELLILEQATEGRVQTQAEKSKILQLKMEIQQLAKSEEISWRLQVGEDIIEDKAQVKEVILDFYQELYSKNENQRPGAKFEGLGSLNAEEKERVLNIFLRKRKCGMLYQFLCPGQELWTRWKGAIELKDFRPISLIGSVYKIVAKVLTARLKKIGDKKSGEPGLLFTLDIEKAFEKLNWQYLISILWQMRFGEKWIEWIRYSFTTVKYSVLVNRSPVGFFSPKRGIRQGDPISPFLFILAMEGLSRMLKKAKQMQWLQGFDVGRNSGLTVSVSHLLFADDTLIFCGADKSQVQFLNLTLMLFEAVSGLHINMSKSIIYLVNVVPELEELADIIYCNIGSFPTSYLGLPLGASRRSTEIWNAVIEKFEKRRSFLWEGNSSSYKFHLVKWAKVTLPKTLGGLGVKDLALHNKSMLMKWHWRYNQEDAGLWKEIVQAKYGATSHWCTNAIRTPYGSGLWKGIRRLWDDFSCNTSLQVGNGALIQFWKDKWLGHTTQKEAFPRLFLVATNPDSTIAQNMEDNTWRLNRRRDLNDWEIEDPFAFLESLQNSSFNTQSRDKLKWGNSREVTYSVRASYL</sequence>
<dbReference type="STRING" id="4097.A0A1S4AXD4"/>
<dbReference type="OMA" id="WHWRYNQ"/>
<dbReference type="InterPro" id="IPR043502">
    <property type="entry name" value="DNA/RNA_pol_sf"/>
</dbReference>
<dbReference type="AlphaFoldDB" id="A0A1S4AXD4"/>
<dbReference type="KEGG" id="nta:107802323"/>
<dbReference type="InterPro" id="IPR000477">
    <property type="entry name" value="RT_dom"/>
</dbReference>
<dbReference type="PROSITE" id="PS50878">
    <property type="entry name" value="RT_POL"/>
    <property type="match status" value="1"/>
</dbReference>